<evidence type="ECO:0000313" key="13">
    <source>
        <dbReference type="EMBL" id="KAL1023278.1"/>
    </source>
</evidence>
<feature type="region of interest" description="Disordered" evidence="9">
    <location>
        <begin position="31"/>
        <end position="55"/>
    </location>
</feature>
<keyword evidence="6 11" id="KW-0732">Signal</keyword>
<organism evidence="13 14">
    <name type="scientific">Umbra pygmaea</name>
    <name type="common">Eastern mudminnow</name>
    <dbReference type="NCBI Taxonomy" id="75934"/>
    <lineage>
        <taxon>Eukaryota</taxon>
        <taxon>Metazoa</taxon>
        <taxon>Chordata</taxon>
        <taxon>Craniata</taxon>
        <taxon>Vertebrata</taxon>
        <taxon>Euteleostomi</taxon>
        <taxon>Actinopterygii</taxon>
        <taxon>Neopterygii</taxon>
        <taxon>Teleostei</taxon>
        <taxon>Protacanthopterygii</taxon>
        <taxon>Esociformes</taxon>
        <taxon>Umbridae</taxon>
        <taxon>Umbra</taxon>
    </lineage>
</organism>
<name>A0ABD0XPH6_UMBPY</name>
<dbReference type="CDD" id="cd08544">
    <property type="entry name" value="Reeler"/>
    <property type="match status" value="1"/>
</dbReference>
<protein>
    <recommendedName>
        <fullName evidence="12">Reelin domain-containing protein</fullName>
    </recommendedName>
</protein>
<keyword evidence="5" id="KW-0399">Innate immunity</keyword>
<dbReference type="InterPro" id="IPR042307">
    <property type="entry name" value="Reeler_sf"/>
</dbReference>
<dbReference type="GO" id="GO:0042742">
    <property type="term" value="P:defense response to bacterium"/>
    <property type="evidence" value="ECO:0007669"/>
    <property type="project" value="UniProtKB-KW"/>
</dbReference>
<keyword evidence="10" id="KW-1133">Transmembrane helix</keyword>
<reference evidence="13 14" key="1">
    <citation type="submission" date="2024-06" db="EMBL/GenBank/DDBJ databases">
        <authorList>
            <person name="Pan Q."/>
            <person name="Wen M."/>
            <person name="Jouanno E."/>
            <person name="Zahm M."/>
            <person name="Klopp C."/>
            <person name="Cabau C."/>
            <person name="Louis A."/>
            <person name="Berthelot C."/>
            <person name="Parey E."/>
            <person name="Roest Crollius H."/>
            <person name="Montfort J."/>
            <person name="Robinson-Rechavi M."/>
            <person name="Bouchez O."/>
            <person name="Lampietro C."/>
            <person name="Lopez Roques C."/>
            <person name="Donnadieu C."/>
            <person name="Postlethwait J."/>
            <person name="Bobe J."/>
            <person name="Verreycken H."/>
            <person name="Guiguen Y."/>
        </authorList>
    </citation>
    <scope>NUCLEOTIDE SEQUENCE [LARGE SCALE GENOMIC DNA]</scope>
    <source>
        <strain evidence="13">Up_M1</strain>
        <tissue evidence="13">Testis</tissue>
    </source>
</reference>
<evidence type="ECO:0000256" key="11">
    <source>
        <dbReference type="SAM" id="SignalP"/>
    </source>
</evidence>
<feature type="transmembrane region" description="Helical" evidence="10">
    <location>
        <begin position="177"/>
        <end position="196"/>
    </location>
</feature>
<evidence type="ECO:0000256" key="4">
    <source>
        <dbReference type="ARBA" id="ARBA00022529"/>
    </source>
</evidence>
<comment type="subcellular location">
    <subcellularLocation>
        <location evidence="1">Secreted</location>
    </subcellularLocation>
</comment>
<dbReference type="AlphaFoldDB" id="A0ABD0XPH6"/>
<evidence type="ECO:0000256" key="9">
    <source>
        <dbReference type="SAM" id="MobiDB-lite"/>
    </source>
</evidence>
<comment type="similarity">
    <text evidence="2">Belongs to the insect defense protein family.</text>
</comment>
<feature type="domain" description="Reelin" evidence="12">
    <location>
        <begin position="15"/>
        <end position="176"/>
    </location>
</feature>
<feature type="transmembrane region" description="Helical" evidence="10">
    <location>
        <begin position="273"/>
        <end position="291"/>
    </location>
</feature>
<keyword evidence="3" id="KW-0964">Secreted</keyword>
<dbReference type="EMBL" id="JAGEUA010000001">
    <property type="protein sequence ID" value="KAL1023278.1"/>
    <property type="molecule type" value="Genomic_DNA"/>
</dbReference>
<gene>
    <name evidence="13" type="ORF">UPYG_G00038610</name>
</gene>
<evidence type="ECO:0000313" key="14">
    <source>
        <dbReference type="Proteomes" id="UP001557470"/>
    </source>
</evidence>
<dbReference type="GO" id="GO:0045087">
    <property type="term" value="P:innate immune response"/>
    <property type="evidence" value="ECO:0007669"/>
    <property type="project" value="UniProtKB-KW"/>
</dbReference>
<dbReference type="Gene3D" id="2.60.40.4060">
    <property type="entry name" value="Reeler domain"/>
    <property type="match status" value="1"/>
</dbReference>
<feature type="chain" id="PRO_5044812905" description="Reelin domain-containing protein" evidence="11">
    <location>
        <begin position="21"/>
        <end position="300"/>
    </location>
</feature>
<evidence type="ECO:0000256" key="8">
    <source>
        <dbReference type="ARBA" id="ARBA00023022"/>
    </source>
</evidence>
<feature type="transmembrane region" description="Helical" evidence="10">
    <location>
        <begin position="203"/>
        <end position="225"/>
    </location>
</feature>
<evidence type="ECO:0000256" key="3">
    <source>
        <dbReference type="ARBA" id="ARBA00022525"/>
    </source>
</evidence>
<sequence length="300" mass="33143">MCFVPTVLFIGFTTIGTVTCFSGGGVSQSCQSMMPDHSSPLPSSSPSPFSVKPEDGSFENGEMKTIVLQAETSTPFKGFLLEARESQDGPPVGVFTLISPNTRLLECNGYPGAAVTQKNNQKKTLIQANWTSPKAGTFYFRVTFIQDYSSFCNLICPSLLVTSLQKGQKLWHCACKILCSVAMAAVIIAFITLLLFKCNNITLFALVGVAMVLRIGQTIIIFLTFGPSQELRVIFVWVLRVIALATEVFLVATIFVGLAEIEKNRSIHWPMKVMGGYVATMVLFYCVFIHYHCNHRKRTY</sequence>
<dbReference type="Pfam" id="PF02014">
    <property type="entry name" value="Reeler"/>
    <property type="match status" value="1"/>
</dbReference>
<comment type="caution">
    <text evidence="13">The sequence shown here is derived from an EMBL/GenBank/DDBJ whole genome shotgun (WGS) entry which is preliminary data.</text>
</comment>
<keyword evidence="10" id="KW-0812">Transmembrane</keyword>
<dbReference type="PANTHER" id="PTHR45828:SF9">
    <property type="entry name" value="CELL WALL INTEGRITY AND STRESS RESPONSE COMPONENT 4-LIKE-RELATED"/>
    <property type="match status" value="1"/>
</dbReference>
<evidence type="ECO:0000256" key="2">
    <source>
        <dbReference type="ARBA" id="ARBA00008501"/>
    </source>
</evidence>
<keyword evidence="4" id="KW-0929">Antimicrobial</keyword>
<keyword evidence="8" id="KW-0044">Antibiotic</keyword>
<keyword evidence="7" id="KW-0391">Immunity</keyword>
<keyword evidence="10" id="KW-0472">Membrane</keyword>
<proteinExistence type="inferred from homology"/>
<evidence type="ECO:0000256" key="10">
    <source>
        <dbReference type="SAM" id="Phobius"/>
    </source>
</evidence>
<dbReference type="InterPro" id="IPR002861">
    <property type="entry name" value="Reeler_dom"/>
</dbReference>
<dbReference type="PANTHER" id="PTHR45828">
    <property type="entry name" value="CYTOCHROME B561/FERRIC REDUCTASE TRANSMEMBRANE"/>
    <property type="match status" value="1"/>
</dbReference>
<feature type="signal peptide" evidence="11">
    <location>
        <begin position="1"/>
        <end position="20"/>
    </location>
</feature>
<dbReference type="PROSITE" id="PS51019">
    <property type="entry name" value="REELIN"/>
    <property type="match status" value="1"/>
</dbReference>
<feature type="transmembrane region" description="Helical" evidence="10">
    <location>
        <begin position="237"/>
        <end position="261"/>
    </location>
</feature>
<accession>A0ABD0XPH6</accession>
<evidence type="ECO:0000256" key="6">
    <source>
        <dbReference type="ARBA" id="ARBA00022729"/>
    </source>
</evidence>
<feature type="compositionally biased region" description="Low complexity" evidence="9">
    <location>
        <begin position="38"/>
        <end position="50"/>
    </location>
</feature>
<keyword evidence="14" id="KW-1185">Reference proteome</keyword>
<evidence type="ECO:0000256" key="5">
    <source>
        <dbReference type="ARBA" id="ARBA00022588"/>
    </source>
</evidence>
<dbReference type="GO" id="GO:0005576">
    <property type="term" value="C:extracellular region"/>
    <property type="evidence" value="ECO:0007669"/>
    <property type="project" value="UniProtKB-SubCell"/>
</dbReference>
<evidence type="ECO:0000256" key="1">
    <source>
        <dbReference type="ARBA" id="ARBA00004613"/>
    </source>
</evidence>
<dbReference type="InterPro" id="IPR051237">
    <property type="entry name" value="Ferric-chelate_Red/DefProt"/>
</dbReference>
<evidence type="ECO:0000256" key="7">
    <source>
        <dbReference type="ARBA" id="ARBA00022859"/>
    </source>
</evidence>
<dbReference type="Proteomes" id="UP001557470">
    <property type="component" value="Unassembled WGS sequence"/>
</dbReference>
<evidence type="ECO:0000259" key="12">
    <source>
        <dbReference type="PROSITE" id="PS51019"/>
    </source>
</evidence>